<dbReference type="AlphaFoldDB" id="A0A450WZK3"/>
<dbReference type="EMBL" id="CAADFP010000335">
    <property type="protein sequence ID" value="VFK35130.1"/>
    <property type="molecule type" value="Genomic_DNA"/>
</dbReference>
<evidence type="ECO:0000313" key="2">
    <source>
        <dbReference type="EMBL" id="VFK35130.1"/>
    </source>
</evidence>
<gene>
    <name evidence="1" type="ORF">BECKLPF1236A_GA0070988_103453</name>
    <name evidence="2" type="ORF">BECKLPF1236C_GA0070990_103353</name>
</gene>
<evidence type="ECO:0000313" key="1">
    <source>
        <dbReference type="EMBL" id="VFK22437.1"/>
    </source>
</evidence>
<reference evidence="1" key="1">
    <citation type="submission" date="2019-02" db="EMBL/GenBank/DDBJ databases">
        <authorList>
            <person name="Gruber-Vodicka R. H."/>
            <person name="Seah K. B. B."/>
        </authorList>
    </citation>
    <scope>NUCLEOTIDE SEQUENCE</scope>
    <source>
        <strain evidence="1">BECK_S312</strain>
        <strain evidence="2">BECK_S426</strain>
    </source>
</reference>
<sequence>MKPLQITKAAVSFCLINLSVGHVYADAISEIESNNSIAMAQNIDDAFNRHYLKYYFT</sequence>
<proteinExistence type="predicted"/>
<dbReference type="EMBL" id="CAADFM010000345">
    <property type="protein sequence ID" value="VFK22437.1"/>
    <property type="molecule type" value="Genomic_DNA"/>
</dbReference>
<organism evidence="1">
    <name type="scientific">Candidatus Kentrum sp. LPFa</name>
    <dbReference type="NCBI Taxonomy" id="2126335"/>
    <lineage>
        <taxon>Bacteria</taxon>
        <taxon>Pseudomonadati</taxon>
        <taxon>Pseudomonadota</taxon>
        <taxon>Gammaproteobacteria</taxon>
        <taxon>Candidatus Kentrum</taxon>
    </lineage>
</organism>
<name>A0A450WZK3_9GAMM</name>
<protein>
    <submittedName>
        <fullName evidence="1">Uncharacterized protein</fullName>
    </submittedName>
</protein>
<accession>A0A450WZK3</accession>